<dbReference type="InterPro" id="IPR013815">
    <property type="entry name" value="ATP_grasp_subdomain_1"/>
</dbReference>
<dbReference type="GO" id="GO:0046872">
    <property type="term" value="F:metal ion binding"/>
    <property type="evidence" value="ECO:0007669"/>
    <property type="project" value="InterPro"/>
</dbReference>
<dbReference type="AlphaFoldDB" id="A0A6N7Z0V3"/>
<sequence>MCGPRRPGRRAGRRRQLHAGRAGGVQYRGAARRGPDRRGLQRRLLRRRIPQARRPRFRDRAQPVRLARLRAGRRVARRARLHRPESRRPRPGREGGGRARPSRADRPEARSGRRALGTLTSTTSTTSTRRRSVDTLAAIQSILAPRSVVVIGASPHGRGFTSAPLKNLRRHGFDGPLYAVNPRHTDIDGIPCYPDVASLPEVPDTAVLVVGARRVPRALADCAAAGIKTATAVAGGFSELGEEGARLEAEIRALCRDSGLRLVGPNTAGLMNIADGYVPRAGLNHPDELTRGGLAVVTQSGALCNTLMLRILARGLGLTYAVATGSQWDLDLWDFVDHYTHDERTRATLTIVEGLKDPEKFLRTARRAAAAGKPVILCKPGRSELGRQAVQTHSGALSGAADVQVSLMRENGVIVVDELDELWETGQLFDRWRRPAVPPRALGISTYSGGDGAIAVDAADAAGLTCPPPAPATVDTLAGLFQLARPGNPFDLTGEVIDKPELIAPATAALLADPTFDLHLMAVPAWSGHFAKWTVGSALEEVAKRPDLPVAVSLWSAGETTAEAERLVLDAGVPLFDGSQRAVRAMGRYADFFAEADRWAGMPVRRHVGVTPGAGDPPVVHDYWSSRALLHDAGVPFNEARLVEDPQAAAAAADELGYPVTLKLSAVDIVHKAAAGAVRLYLRDRTAVFEAARDMLTRSPGARIVVETFTPSVAMALLGGQRDPEFGPIVVAGLGGGYAEPYRDVTHVRCPAEPGEVARALGRTTFGRMLGASTERFAQMVDVIAVASWWFAEHPEVDSFDINPVLLGLDGRIVAVDARVTTTQTRQRINDDQEDARVRTSAHRDV</sequence>
<dbReference type="InterPro" id="IPR011761">
    <property type="entry name" value="ATP-grasp"/>
</dbReference>
<evidence type="ECO:0000313" key="5">
    <source>
        <dbReference type="Proteomes" id="UP000440096"/>
    </source>
</evidence>
<evidence type="ECO:0000256" key="1">
    <source>
        <dbReference type="PROSITE-ProRule" id="PRU00409"/>
    </source>
</evidence>
<feature type="region of interest" description="Disordered" evidence="2">
    <location>
        <begin position="827"/>
        <end position="846"/>
    </location>
</feature>
<keyword evidence="1" id="KW-0067">ATP-binding</keyword>
<dbReference type="OrthoDB" id="190266at2"/>
<feature type="region of interest" description="Disordered" evidence="2">
    <location>
        <begin position="1"/>
        <end position="41"/>
    </location>
</feature>
<dbReference type="Gene3D" id="3.30.1490.20">
    <property type="entry name" value="ATP-grasp fold, A domain"/>
    <property type="match status" value="1"/>
</dbReference>
<keyword evidence="1" id="KW-0547">Nucleotide-binding</keyword>
<dbReference type="SMART" id="SM00881">
    <property type="entry name" value="CoA_binding"/>
    <property type="match status" value="1"/>
</dbReference>
<feature type="compositionally biased region" description="Basic residues" evidence="2">
    <location>
        <begin position="1"/>
        <end position="18"/>
    </location>
</feature>
<dbReference type="InterPro" id="IPR003781">
    <property type="entry name" value="CoA-bd"/>
</dbReference>
<accession>A0A6N7Z0V3</accession>
<dbReference type="Proteomes" id="UP000440096">
    <property type="component" value="Unassembled WGS sequence"/>
</dbReference>
<dbReference type="PROSITE" id="PS50975">
    <property type="entry name" value="ATP_GRASP"/>
    <property type="match status" value="1"/>
</dbReference>
<feature type="compositionally biased region" description="Basic and acidic residues" evidence="2">
    <location>
        <begin position="828"/>
        <end position="846"/>
    </location>
</feature>
<evidence type="ECO:0000259" key="3">
    <source>
        <dbReference type="PROSITE" id="PS50975"/>
    </source>
</evidence>
<reference evidence="4 5" key="1">
    <citation type="submission" date="2019-11" db="EMBL/GenBank/DDBJ databases">
        <title>Draft genome of Amycolatopsis RM579.</title>
        <authorList>
            <person name="Duangmal K."/>
            <person name="Mingma R."/>
        </authorList>
    </citation>
    <scope>NUCLEOTIDE SEQUENCE [LARGE SCALE GENOMIC DNA]</scope>
    <source>
        <strain evidence="4 5">RM579</strain>
    </source>
</reference>
<dbReference type="PANTHER" id="PTHR42793">
    <property type="entry name" value="COA BINDING DOMAIN CONTAINING PROTEIN"/>
    <property type="match status" value="1"/>
</dbReference>
<evidence type="ECO:0000256" key="2">
    <source>
        <dbReference type="SAM" id="MobiDB-lite"/>
    </source>
</evidence>
<feature type="compositionally biased region" description="Basic residues" evidence="2">
    <location>
        <begin position="68"/>
        <end position="81"/>
    </location>
</feature>
<protein>
    <recommendedName>
        <fullName evidence="3">ATP-grasp domain-containing protein</fullName>
    </recommendedName>
</protein>
<dbReference type="Pfam" id="PF13549">
    <property type="entry name" value="ATP-grasp_5"/>
    <property type="match status" value="1"/>
</dbReference>
<dbReference type="PANTHER" id="PTHR42793:SF1">
    <property type="entry name" value="PEPTIDYL-LYSINE N-ACETYLTRANSFERASE PATZ"/>
    <property type="match status" value="1"/>
</dbReference>
<dbReference type="Pfam" id="PF13607">
    <property type="entry name" value="Succ_CoA_lig"/>
    <property type="match status" value="1"/>
</dbReference>
<feature type="region of interest" description="Disordered" evidence="2">
    <location>
        <begin position="68"/>
        <end position="130"/>
    </location>
</feature>
<dbReference type="Pfam" id="PF13380">
    <property type="entry name" value="CoA_binding_2"/>
    <property type="match status" value="1"/>
</dbReference>
<organism evidence="4 5">
    <name type="scientific">Amycolatopsis pithecellobii</name>
    <dbReference type="NCBI Taxonomy" id="664692"/>
    <lineage>
        <taxon>Bacteria</taxon>
        <taxon>Bacillati</taxon>
        <taxon>Actinomycetota</taxon>
        <taxon>Actinomycetes</taxon>
        <taxon>Pseudonocardiales</taxon>
        <taxon>Pseudonocardiaceae</taxon>
        <taxon>Amycolatopsis</taxon>
    </lineage>
</organism>
<dbReference type="InterPro" id="IPR036291">
    <property type="entry name" value="NAD(P)-bd_dom_sf"/>
</dbReference>
<feature type="compositionally biased region" description="Basic and acidic residues" evidence="2">
    <location>
        <begin position="82"/>
        <end position="111"/>
    </location>
</feature>
<dbReference type="GO" id="GO:0005524">
    <property type="term" value="F:ATP binding"/>
    <property type="evidence" value="ECO:0007669"/>
    <property type="project" value="UniProtKB-UniRule"/>
</dbReference>
<dbReference type="Gene3D" id="3.30.470.20">
    <property type="entry name" value="ATP-grasp fold, B domain"/>
    <property type="match status" value="1"/>
</dbReference>
<feature type="domain" description="ATP-grasp" evidence="3">
    <location>
        <begin position="627"/>
        <end position="663"/>
    </location>
</feature>
<dbReference type="Gene3D" id="3.40.50.261">
    <property type="entry name" value="Succinyl-CoA synthetase domains"/>
    <property type="match status" value="2"/>
</dbReference>
<proteinExistence type="predicted"/>
<dbReference type="SUPFAM" id="SSF52210">
    <property type="entry name" value="Succinyl-CoA synthetase domains"/>
    <property type="match status" value="2"/>
</dbReference>
<name>A0A6N7Z0V3_9PSEU</name>
<comment type="caution">
    <text evidence="4">The sequence shown here is derived from an EMBL/GenBank/DDBJ whole genome shotgun (WGS) entry which is preliminary data.</text>
</comment>
<dbReference type="SUPFAM" id="SSF51735">
    <property type="entry name" value="NAD(P)-binding Rossmann-fold domains"/>
    <property type="match status" value="1"/>
</dbReference>
<keyword evidence="5" id="KW-1185">Reference proteome</keyword>
<gene>
    <name evidence="4" type="ORF">GKO32_03850</name>
</gene>
<evidence type="ECO:0000313" key="4">
    <source>
        <dbReference type="EMBL" id="MTD53114.1"/>
    </source>
</evidence>
<dbReference type="InterPro" id="IPR016102">
    <property type="entry name" value="Succinyl-CoA_synth-like"/>
</dbReference>
<dbReference type="EMBL" id="WMBA01000004">
    <property type="protein sequence ID" value="MTD53114.1"/>
    <property type="molecule type" value="Genomic_DNA"/>
</dbReference>
<dbReference type="InterPro" id="IPR032875">
    <property type="entry name" value="Succ_CoA_lig_flav_dom"/>
</dbReference>
<dbReference type="Gene3D" id="3.40.50.720">
    <property type="entry name" value="NAD(P)-binding Rossmann-like Domain"/>
    <property type="match status" value="1"/>
</dbReference>
<dbReference type="SUPFAM" id="SSF56059">
    <property type="entry name" value="Glutathione synthetase ATP-binding domain-like"/>
    <property type="match status" value="1"/>
</dbReference>